<feature type="compositionally biased region" description="Polar residues" evidence="11">
    <location>
        <begin position="1773"/>
        <end position="1783"/>
    </location>
</feature>
<feature type="domain" description="SEA" evidence="13">
    <location>
        <begin position="1460"/>
        <end position="1573"/>
    </location>
</feature>
<feature type="transmembrane region" description="Helical" evidence="12">
    <location>
        <begin position="1663"/>
        <end position="1690"/>
    </location>
</feature>
<accession>A0AAD8ZN39</accession>
<dbReference type="GO" id="GO:0005540">
    <property type="term" value="F:hyaluronic acid binding"/>
    <property type="evidence" value="ECO:0007669"/>
    <property type="project" value="TreeGrafter"/>
</dbReference>
<dbReference type="SUPFAM" id="SSF82671">
    <property type="entry name" value="SEA domain"/>
    <property type="match status" value="2"/>
</dbReference>
<evidence type="ECO:0000256" key="4">
    <source>
        <dbReference type="ARBA" id="ARBA00022525"/>
    </source>
</evidence>
<feature type="compositionally biased region" description="Basic and acidic residues" evidence="11">
    <location>
        <begin position="1105"/>
        <end position="1116"/>
    </location>
</feature>
<keyword evidence="6" id="KW-0358">Heparin-binding</keyword>
<dbReference type="GO" id="GO:0033165">
    <property type="term" value="C:interphotoreceptor matrix"/>
    <property type="evidence" value="ECO:0007669"/>
    <property type="project" value="UniProtKB-SubCell"/>
</dbReference>
<keyword evidence="8" id="KW-0677">Repeat</keyword>
<feature type="region of interest" description="Disordered" evidence="11">
    <location>
        <begin position="1773"/>
        <end position="1793"/>
    </location>
</feature>
<feature type="region of interest" description="Disordered" evidence="11">
    <location>
        <begin position="1833"/>
        <end position="1853"/>
    </location>
</feature>
<evidence type="ECO:0000313" key="15">
    <source>
        <dbReference type="Proteomes" id="UP001239994"/>
    </source>
</evidence>
<organism evidence="14 15">
    <name type="scientific">Electrophorus voltai</name>
    <dbReference type="NCBI Taxonomy" id="2609070"/>
    <lineage>
        <taxon>Eukaryota</taxon>
        <taxon>Metazoa</taxon>
        <taxon>Chordata</taxon>
        <taxon>Craniata</taxon>
        <taxon>Vertebrata</taxon>
        <taxon>Euteleostomi</taxon>
        <taxon>Actinopterygii</taxon>
        <taxon>Neopterygii</taxon>
        <taxon>Teleostei</taxon>
        <taxon>Ostariophysi</taxon>
        <taxon>Gymnotiformes</taxon>
        <taxon>Gymnotoidei</taxon>
        <taxon>Gymnotidae</taxon>
        <taxon>Electrophorus</taxon>
    </lineage>
</organism>
<dbReference type="SMART" id="SM00200">
    <property type="entry name" value="SEA"/>
    <property type="match status" value="2"/>
</dbReference>
<comment type="caution">
    <text evidence="14">The sequence shown here is derived from an EMBL/GenBank/DDBJ whole genome shotgun (WGS) entry which is preliminary data.</text>
</comment>
<dbReference type="Proteomes" id="UP001239994">
    <property type="component" value="Unassembled WGS sequence"/>
</dbReference>
<evidence type="ECO:0000259" key="13">
    <source>
        <dbReference type="PROSITE" id="PS50024"/>
    </source>
</evidence>
<reference evidence="14" key="1">
    <citation type="submission" date="2023-03" db="EMBL/GenBank/DDBJ databases">
        <title>Electrophorus voltai genome.</title>
        <authorList>
            <person name="Bian C."/>
        </authorList>
    </citation>
    <scope>NUCLEOTIDE SEQUENCE</scope>
    <source>
        <strain evidence="14">CB-2022</strain>
        <tissue evidence="14">Muscle</tissue>
    </source>
</reference>
<dbReference type="GO" id="GO:0008201">
    <property type="term" value="F:heparin binding"/>
    <property type="evidence" value="ECO:0007669"/>
    <property type="project" value="UniProtKB-KW"/>
</dbReference>
<dbReference type="GO" id="GO:0007601">
    <property type="term" value="P:visual perception"/>
    <property type="evidence" value="ECO:0007669"/>
    <property type="project" value="InterPro"/>
</dbReference>
<evidence type="ECO:0000256" key="10">
    <source>
        <dbReference type="ARBA" id="ARBA00023273"/>
    </source>
</evidence>
<keyword evidence="15" id="KW-1185">Reference proteome</keyword>
<feature type="region of interest" description="Disordered" evidence="11">
    <location>
        <begin position="973"/>
        <end position="997"/>
    </location>
</feature>
<keyword evidence="9" id="KW-0325">Glycoprotein</keyword>
<feature type="region of interest" description="Disordered" evidence="11">
    <location>
        <begin position="549"/>
        <end position="577"/>
    </location>
</feature>
<comment type="subcellular location">
    <subcellularLocation>
        <location evidence="2">Cell projection</location>
        <location evidence="2">Cilium</location>
        <location evidence="2">Photoreceptor outer segment</location>
    </subcellularLocation>
    <subcellularLocation>
        <location evidence="1">Photoreceptor inner segment</location>
    </subcellularLocation>
    <subcellularLocation>
        <location evidence="3">Secreted</location>
        <location evidence="3">Extracellular space</location>
        <location evidence="3">Extracellular matrix</location>
        <location evidence="3">Interphotoreceptor matrix</location>
    </subcellularLocation>
</comment>
<dbReference type="PROSITE" id="PS50024">
    <property type="entry name" value="SEA"/>
    <property type="match status" value="2"/>
</dbReference>
<dbReference type="GO" id="GO:0001750">
    <property type="term" value="C:photoreceptor outer segment"/>
    <property type="evidence" value="ECO:0007669"/>
    <property type="project" value="UniProtKB-SubCell"/>
</dbReference>
<dbReference type="InterPro" id="IPR000082">
    <property type="entry name" value="SEA_dom"/>
</dbReference>
<evidence type="ECO:0000256" key="5">
    <source>
        <dbReference type="ARBA" id="ARBA00022530"/>
    </source>
</evidence>
<feature type="region of interest" description="Disordered" evidence="11">
    <location>
        <begin position="360"/>
        <end position="383"/>
    </location>
</feature>
<feature type="region of interest" description="Disordered" evidence="11">
    <location>
        <begin position="1148"/>
        <end position="1171"/>
    </location>
</feature>
<name>A0AAD8ZN39_9TELE</name>
<keyword evidence="12" id="KW-0812">Transmembrane</keyword>
<feature type="non-terminal residue" evidence="14">
    <location>
        <position position="1"/>
    </location>
</feature>
<feature type="region of interest" description="Disordered" evidence="11">
    <location>
        <begin position="1090"/>
        <end position="1122"/>
    </location>
</feature>
<keyword evidence="5" id="KW-0272">Extracellular matrix</keyword>
<keyword evidence="7" id="KW-0732">Signal</keyword>
<feature type="compositionally biased region" description="Basic residues" evidence="11">
    <location>
        <begin position="1839"/>
        <end position="1849"/>
    </location>
</feature>
<feature type="region of interest" description="Disordered" evidence="11">
    <location>
        <begin position="71"/>
        <end position="90"/>
    </location>
</feature>
<evidence type="ECO:0000256" key="1">
    <source>
        <dbReference type="ARBA" id="ARBA00004437"/>
    </source>
</evidence>
<feature type="compositionally biased region" description="Acidic residues" evidence="11">
    <location>
        <begin position="1151"/>
        <end position="1165"/>
    </location>
</feature>
<feature type="compositionally biased region" description="Polar residues" evidence="11">
    <location>
        <begin position="1359"/>
        <end position="1375"/>
    </location>
</feature>
<keyword evidence="10" id="KW-0966">Cell projection</keyword>
<evidence type="ECO:0000256" key="2">
    <source>
        <dbReference type="ARBA" id="ARBA00004504"/>
    </source>
</evidence>
<sequence>SSWSTMGYHLQTGRIAPTDLFPEECSPGNSYKDTKYTKRYTSKMSDEWLCVTGSSPVDSKLVRWHLQTAGNLTVSEPGPPRPGSGSEELGDALTRRKRRILFPTRIKRCSPKTVKHALQSHLDYFHLRVCQESVWEAFKIFRDRLPERDEYQLWVTRCQDGSIAIRDIGRTFSQSDEHLTHLNSHCYKYFGGILLFCSHKSTAASPVDIITISERDKPSETGSDDASWRDVTSGDDEVQPELIIEDLFSGTADQETGEDKPEVTTIIPDAITESTLMMRAHLRLKQDSTVEDVTLAVITDTGVEDVTFAVIPTLTVEVTSVVIHDAHVENDTLYTPDVEDVISELRANTGDHKSWAGSMEAVSDTGEEIPEEKLPKATAEEKKPETVEVQDNPPCTIHVDISELTEVPEICNDTTLDMADIKKLEDIPQLAVDAHIPEVTGTLEVLDNTVSHLSETMAKNHTPVVDVHKDTPEVAVDEVIANITEVLEVTTLYTAAVEEGIPAVTHVPGFIEVLPESTSCDPEMAGKEKVPEVNAGNDSTGTALVEGMSEEPETPVHMSTSTGAPIGSPEVEEDDTPTSLVKVEGITVGQNERNALSTPLQTFTQEISNNILDNNMIVSAISDVMQQPVRPAVDHMVQLSIKLKGEIYDNALRDPSSFYYQHLSEQFIKKIQDAFIKLPGFKSVFVHEFRGLAVVVHYAIVLKGDSSDINNETMDYITFQSNKVEKSYTDPEEPTVIYTITDLRNYITEALHKEALGNNRNTTLDVDPGSLQLENVETLPSSKPSNRLRDSGDMMDDTLAVEKTQNILGQELTSNDIFIETEAFLFENVHPHDPWIGPKSKLTSVNDIIILEESPTSTPAEMPLVNLDNEPIFSSETTSTAPSSSMDGDDNTIEEEGFLEMTTSSPTPITVVKEFLLFEAEIEAESTRTGIHSMGPQGVEKSMDTGKTDLGSASGFSGDNQGTDVWLWVPEKPSESLGEEEEEVKSASEEHLEKKNEDGKVELEIRAQEMTTEGPFLDRVLVTQDIHTHPQYTTTDKAPVFWTMETLTVELPMQTQEAPGIYTDYYENELFTSLSGATASLMQNYTTTESPIAGRLTVPESPDTTESKAEDEHEKGTTGVTTPIVLKVTSEASSTGTKLEDIVAEMTSEAPDAEGDDVASEEEPTADTGANEELFIEFVTELPIGFGTEVEMSDAGKDIIEREMDKVLKVSDAPAIEFSDQDLFKDETVVVTATSVPVEELNTEELNTEAANPHSPEKLFPFKGIFDSTEDAFLPYTTTDMLPTNPSTLFVPKTLTLQTLTQAGNEDDVTGFTNVITPLGREGHDKEDVYLSEASTVTSDILNSPDGTGRDLASTNVNPFSPSTSQFADNITDTGSPPDIVPHEDGILSTPSLPSLILSSESIEHNATTQAHVLDSHSITELDVSFDINQYDLSHDEYGSGLFHRSSDIAGIAMPASPGWTLMVFFSLRVTNMLFSENLFNKRSAEYRGLEQHFLNLLVPYLQSNLSNFQHLEILNFRNGSIVVNSRMRFGKPVPREVTSAVYLILEDFCNTAYQTLNLTIDKYSLDVESGERADPCKFQACNEFSGCVVNQWTGEAECVCSAGYISTDGLPCQSVCDIQEHFCLNDGKCDIIPDKGAMCRCRAGENWWYRGERCEEYVSEPVVVIIAIATVAIFLLIAAGIFFFLAWMLRGQYDYDDLEDPLRLADSGPSLEGATQFNLMYKSNANQGFGRYQRRGSFDASGGISNDGETQDHFWTPDLCSKEHQLAGFVRQQETSQGWQTHSDMHSAARLPEPGGSCSRQLLLLAVKFGAFSNVNVPEHCWARSLPSPSRCSATSSHRNRKPFKHKSCTSQDPEAPLRAFVTEALSEAQRTRLGSGSLITEQGMAGPENTRDVVGFGLGDIGEY</sequence>
<feature type="domain" description="SEA" evidence="13">
    <location>
        <begin position="633"/>
        <end position="742"/>
    </location>
</feature>
<evidence type="ECO:0000256" key="3">
    <source>
        <dbReference type="ARBA" id="ARBA00004593"/>
    </source>
</evidence>
<keyword evidence="4" id="KW-0964">Secreted</keyword>
<evidence type="ECO:0000256" key="6">
    <source>
        <dbReference type="ARBA" id="ARBA00022674"/>
    </source>
</evidence>
<evidence type="ECO:0000256" key="11">
    <source>
        <dbReference type="SAM" id="MobiDB-lite"/>
    </source>
</evidence>
<dbReference type="PANTHER" id="PTHR12199">
    <property type="entry name" value="INTERPHOTORECEPTOR MATRIX PROTEOGLYCAN"/>
    <property type="match status" value="1"/>
</dbReference>
<feature type="compositionally biased region" description="Basic and acidic residues" evidence="11">
    <location>
        <begin position="371"/>
        <end position="383"/>
    </location>
</feature>
<proteinExistence type="predicted"/>
<dbReference type="InterPro" id="IPR036364">
    <property type="entry name" value="SEA_dom_sf"/>
</dbReference>
<feature type="region of interest" description="Disordered" evidence="11">
    <location>
        <begin position="214"/>
        <end position="233"/>
    </location>
</feature>
<evidence type="ECO:0000256" key="12">
    <source>
        <dbReference type="SAM" id="Phobius"/>
    </source>
</evidence>
<keyword evidence="12" id="KW-0472">Membrane</keyword>
<feature type="compositionally biased region" description="Basic and acidic residues" evidence="11">
    <location>
        <begin position="984"/>
        <end position="997"/>
    </location>
</feature>
<dbReference type="PANTHER" id="PTHR12199:SF4">
    <property type="entry name" value="INTERPHOTORECEPTOR MATRIX PROTEOGLYCAN 2"/>
    <property type="match status" value="1"/>
</dbReference>
<keyword evidence="12" id="KW-1133">Transmembrane helix</keyword>
<dbReference type="EMBL" id="JAROKS010000007">
    <property type="protein sequence ID" value="KAK1802393.1"/>
    <property type="molecule type" value="Genomic_DNA"/>
</dbReference>
<dbReference type="GO" id="GO:0001917">
    <property type="term" value="C:photoreceptor inner segment"/>
    <property type="evidence" value="ECO:0007669"/>
    <property type="project" value="UniProtKB-SubCell"/>
</dbReference>
<evidence type="ECO:0000313" key="14">
    <source>
        <dbReference type="EMBL" id="KAK1802393.1"/>
    </source>
</evidence>
<evidence type="ECO:0000256" key="7">
    <source>
        <dbReference type="ARBA" id="ARBA00022729"/>
    </source>
</evidence>
<protein>
    <recommendedName>
        <fullName evidence="13">SEA domain-containing protein</fullName>
    </recommendedName>
</protein>
<evidence type="ECO:0000256" key="9">
    <source>
        <dbReference type="ARBA" id="ARBA00023180"/>
    </source>
</evidence>
<feature type="region of interest" description="Disordered" evidence="11">
    <location>
        <begin position="1359"/>
        <end position="1381"/>
    </location>
</feature>
<evidence type="ECO:0000256" key="8">
    <source>
        <dbReference type="ARBA" id="ARBA00022737"/>
    </source>
</evidence>
<gene>
    <name evidence="14" type="ORF">P4O66_022058</name>
</gene>
<dbReference type="Pfam" id="PF01390">
    <property type="entry name" value="SEA"/>
    <property type="match status" value="2"/>
</dbReference>
<dbReference type="InterPro" id="IPR039861">
    <property type="entry name" value="IMPG"/>
</dbReference>